<dbReference type="AlphaFoldDB" id="A0A0J7MRC8"/>
<name>A0A0J7MRC8_LASNI</name>
<dbReference type="PaxDb" id="67767-A0A0J7MRC8"/>
<organism evidence="1 2">
    <name type="scientific">Lasius niger</name>
    <name type="common">Black garden ant</name>
    <dbReference type="NCBI Taxonomy" id="67767"/>
    <lineage>
        <taxon>Eukaryota</taxon>
        <taxon>Metazoa</taxon>
        <taxon>Ecdysozoa</taxon>
        <taxon>Arthropoda</taxon>
        <taxon>Hexapoda</taxon>
        <taxon>Insecta</taxon>
        <taxon>Pterygota</taxon>
        <taxon>Neoptera</taxon>
        <taxon>Endopterygota</taxon>
        <taxon>Hymenoptera</taxon>
        <taxon>Apocrita</taxon>
        <taxon>Aculeata</taxon>
        <taxon>Formicoidea</taxon>
        <taxon>Formicidae</taxon>
        <taxon>Formicinae</taxon>
        <taxon>Lasius</taxon>
        <taxon>Lasius</taxon>
    </lineage>
</organism>
<keyword evidence="2" id="KW-1185">Reference proteome</keyword>
<evidence type="ECO:0000313" key="1">
    <source>
        <dbReference type="EMBL" id="KMQ83060.1"/>
    </source>
</evidence>
<dbReference type="EMBL" id="LBMM01021533">
    <property type="protein sequence ID" value="KMQ83060.1"/>
    <property type="molecule type" value="Genomic_DNA"/>
</dbReference>
<gene>
    <name evidence="1" type="ORF">RF55_21049</name>
</gene>
<feature type="non-terminal residue" evidence="1">
    <location>
        <position position="50"/>
    </location>
</feature>
<accession>A0A0J7MRC8</accession>
<sequence>MPNRIIYVVRPHYVFLNEVQYRDILHRQYVRWSRRVEREAFEALWGEGPE</sequence>
<proteinExistence type="predicted"/>
<reference evidence="1 2" key="1">
    <citation type="submission" date="2015-04" db="EMBL/GenBank/DDBJ databases">
        <title>Lasius niger genome sequencing.</title>
        <authorList>
            <person name="Konorov E.A."/>
            <person name="Nikitin M.A."/>
            <person name="Kirill M.V."/>
            <person name="Chang P."/>
        </authorList>
    </citation>
    <scope>NUCLEOTIDE SEQUENCE [LARGE SCALE GENOMIC DNA]</scope>
    <source>
        <tissue evidence="1">Whole</tissue>
    </source>
</reference>
<comment type="caution">
    <text evidence="1">The sequence shown here is derived from an EMBL/GenBank/DDBJ whole genome shotgun (WGS) entry which is preliminary data.</text>
</comment>
<dbReference type="Proteomes" id="UP000036403">
    <property type="component" value="Unassembled WGS sequence"/>
</dbReference>
<protein>
    <submittedName>
        <fullName evidence="1">Uncharacterized protein</fullName>
    </submittedName>
</protein>
<evidence type="ECO:0000313" key="2">
    <source>
        <dbReference type="Proteomes" id="UP000036403"/>
    </source>
</evidence>